<dbReference type="PANTHER" id="PTHR24171">
    <property type="entry name" value="ANKYRIN REPEAT DOMAIN-CONTAINING PROTEIN 39-RELATED"/>
    <property type="match status" value="1"/>
</dbReference>
<evidence type="ECO:0000256" key="2">
    <source>
        <dbReference type="ARBA" id="ARBA00023043"/>
    </source>
</evidence>
<evidence type="ECO:0000313" key="4">
    <source>
        <dbReference type="EMBL" id="KAK9701162.1"/>
    </source>
</evidence>
<evidence type="ECO:0000313" key="5">
    <source>
        <dbReference type="Proteomes" id="UP001458880"/>
    </source>
</evidence>
<keyword evidence="2 3" id="KW-0040">ANK repeat</keyword>
<feature type="repeat" description="ANK" evidence="3">
    <location>
        <begin position="158"/>
        <end position="190"/>
    </location>
</feature>
<dbReference type="SUPFAM" id="SSF48403">
    <property type="entry name" value="Ankyrin repeat"/>
    <property type="match status" value="1"/>
</dbReference>
<keyword evidence="1" id="KW-0677">Repeat</keyword>
<name>A0AAW1JDA8_POPJA</name>
<dbReference type="AlphaFoldDB" id="A0AAW1JDA8"/>
<dbReference type="EMBL" id="JASPKY010000420">
    <property type="protein sequence ID" value="KAK9701162.1"/>
    <property type="molecule type" value="Genomic_DNA"/>
</dbReference>
<dbReference type="Pfam" id="PF12796">
    <property type="entry name" value="Ank_2"/>
    <property type="match status" value="1"/>
</dbReference>
<dbReference type="Proteomes" id="UP001458880">
    <property type="component" value="Unassembled WGS sequence"/>
</dbReference>
<dbReference type="InterPro" id="IPR002110">
    <property type="entry name" value="Ankyrin_rpt"/>
</dbReference>
<gene>
    <name evidence="4" type="ORF">QE152_g30790</name>
</gene>
<comment type="caution">
    <text evidence="4">The sequence shown here is derived from an EMBL/GenBank/DDBJ whole genome shotgun (WGS) entry which is preliminary data.</text>
</comment>
<dbReference type="PROSITE" id="PS50297">
    <property type="entry name" value="ANK_REP_REGION"/>
    <property type="match status" value="3"/>
</dbReference>
<dbReference type="SMART" id="SM00248">
    <property type="entry name" value="ANK"/>
    <property type="match status" value="3"/>
</dbReference>
<accession>A0AAW1JDA8</accession>
<protein>
    <submittedName>
        <fullName evidence="4">Ankyrin repeats (3 copies)</fullName>
    </submittedName>
</protein>
<dbReference type="InterPro" id="IPR036770">
    <property type="entry name" value="Ankyrin_rpt-contain_sf"/>
</dbReference>
<dbReference type="Pfam" id="PF00023">
    <property type="entry name" value="Ank"/>
    <property type="match status" value="1"/>
</dbReference>
<proteinExistence type="predicted"/>
<organism evidence="4 5">
    <name type="scientific">Popillia japonica</name>
    <name type="common">Japanese beetle</name>
    <dbReference type="NCBI Taxonomy" id="7064"/>
    <lineage>
        <taxon>Eukaryota</taxon>
        <taxon>Metazoa</taxon>
        <taxon>Ecdysozoa</taxon>
        <taxon>Arthropoda</taxon>
        <taxon>Hexapoda</taxon>
        <taxon>Insecta</taxon>
        <taxon>Pterygota</taxon>
        <taxon>Neoptera</taxon>
        <taxon>Endopterygota</taxon>
        <taxon>Coleoptera</taxon>
        <taxon>Polyphaga</taxon>
        <taxon>Scarabaeiformia</taxon>
        <taxon>Scarabaeidae</taxon>
        <taxon>Rutelinae</taxon>
        <taxon>Popillia</taxon>
    </lineage>
</organism>
<dbReference type="Gene3D" id="1.25.40.20">
    <property type="entry name" value="Ankyrin repeat-containing domain"/>
    <property type="match status" value="1"/>
</dbReference>
<evidence type="ECO:0000256" key="1">
    <source>
        <dbReference type="ARBA" id="ARBA00022737"/>
    </source>
</evidence>
<feature type="repeat" description="ANK" evidence="3">
    <location>
        <begin position="191"/>
        <end position="223"/>
    </location>
</feature>
<dbReference type="PANTHER" id="PTHR24171:SF9">
    <property type="entry name" value="ANKYRIN REPEAT DOMAIN-CONTAINING PROTEIN 39"/>
    <property type="match status" value="1"/>
</dbReference>
<sequence length="253" mass="27332">MIREWGIVKSMDSNQQNQLVKSDTEDVKPLIASEPEINNLSTDLTTGAKKWSPGSWQDGNRKSAFQPYKNTVLCTVLTNLQRGNVQAETPVPQSADINFHTRAGQGEITQSDIDDESSVDIRDSNELTALHWAATYGQLTTVQLLLNNHAVVDKLGPNGETALLLAANGGHIDVVRILIAEGADINHVDDDGNTPLMYAASGNHPHCCNDLLLHGADITIVNLNGSTAFDLAVDNNSTLAQAVIENFLLTLLN</sequence>
<dbReference type="PROSITE" id="PS50088">
    <property type="entry name" value="ANK_REPEAT"/>
    <property type="match status" value="3"/>
</dbReference>
<reference evidence="4 5" key="1">
    <citation type="journal article" date="2024" name="BMC Genomics">
        <title>De novo assembly and annotation of Popillia japonica's genome with initial clues to its potential as an invasive pest.</title>
        <authorList>
            <person name="Cucini C."/>
            <person name="Boschi S."/>
            <person name="Funari R."/>
            <person name="Cardaioli E."/>
            <person name="Iannotti N."/>
            <person name="Marturano G."/>
            <person name="Paoli F."/>
            <person name="Bruttini M."/>
            <person name="Carapelli A."/>
            <person name="Frati F."/>
            <person name="Nardi F."/>
        </authorList>
    </citation>
    <scope>NUCLEOTIDE SEQUENCE [LARGE SCALE GENOMIC DNA]</scope>
    <source>
        <strain evidence="4">DMR45628</strain>
    </source>
</reference>
<keyword evidence="5" id="KW-1185">Reference proteome</keyword>
<evidence type="ECO:0000256" key="3">
    <source>
        <dbReference type="PROSITE-ProRule" id="PRU00023"/>
    </source>
</evidence>
<feature type="repeat" description="ANK" evidence="3">
    <location>
        <begin position="125"/>
        <end position="157"/>
    </location>
</feature>